<feature type="compositionally biased region" description="Polar residues" evidence="1">
    <location>
        <begin position="49"/>
        <end position="61"/>
    </location>
</feature>
<reference evidence="2 3" key="1">
    <citation type="journal article" date="2013" name="Curr. Biol.">
        <title>Shared signatures of parasitism and phylogenomics unite Cryptomycota and microsporidia.</title>
        <authorList>
            <person name="James T.Y."/>
            <person name="Pelin A."/>
            <person name="Bonen L."/>
            <person name="Ahrendt S."/>
            <person name="Sain D."/>
            <person name="Corradi N."/>
            <person name="Stajich J.E."/>
        </authorList>
    </citation>
    <scope>NUCLEOTIDE SEQUENCE [LARGE SCALE GENOMIC DNA]</scope>
    <source>
        <strain evidence="2 3">CSF55</strain>
    </source>
</reference>
<dbReference type="HOGENOM" id="CLU_1230513_0_0_1"/>
<feature type="compositionally biased region" description="Acidic residues" evidence="1">
    <location>
        <begin position="181"/>
        <end position="194"/>
    </location>
</feature>
<evidence type="ECO:0000313" key="3">
    <source>
        <dbReference type="Proteomes" id="UP000030755"/>
    </source>
</evidence>
<feature type="compositionally biased region" description="Low complexity" evidence="1">
    <location>
        <begin position="149"/>
        <end position="160"/>
    </location>
</feature>
<proteinExistence type="predicted"/>
<feature type="region of interest" description="Disordered" evidence="1">
    <location>
        <begin position="149"/>
        <end position="201"/>
    </location>
</feature>
<evidence type="ECO:0000256" key="1">
    <source>
        <dbReference type="SAM" id="MobiDB-lite"/>
    </source>
</evidence>
<gene>
    <name evidence="2" type="ORF">O9G_004456</name>
</gene>
<name>A0A075B3C1_ROZAC</name>
<protein>
    <submittedName>
        <fullName evidence="2">Uncharacterized protein</fullName>
    </submittedName>
</protein>
<accession>A0A075B3C1</accession>
<dbReference type="EMBL" id="KE560361">
    <property type="protein sequence ID" value="EPZ37045.1"/>
    <property type="molecule type" value="Genomic_DNA"/>
</dbReference>
<feature type="compositionally biased region" description="Low complexity" evidence="1">
    <location>
        <begin position="169"/>
        <end position="180"/>
    </location>
</feature>
<feature type="compositionally biased region" description="Basic residues" evidence="1">
    <location>
        <begin position="23"/>
        <end position="37"/>
    </location>
</feature>
<sequence>MPTTPQSISDKERSDAPNTMVRKASKFFKTKLRKLNSKAREENKEYPVYSTSTDSNHGEQTSCMHINGPFVDETEEDRRKMRSERRQARFFEHFQIPSTVEMTGLVGNDDDSDYSGSSQSAWRKKVTSLRSLRISNVFTCISECTELESSSSNQDANISSNDEHEEPSDGTSTSDTSIFFSDDEGDDEFEDSENDIGIMPEQENFATRVRFNPIVRCRMVKNSEK</sequence>
<keyword evidence="3" id="KW-1185">Reference proteome</keyword>
<dbReference type="AlphaFoldDB" id="A0A075B3C1"/>
<organism evidence="2 3">
    <name type="scientific">Rozella allomycis (strain CSF55)</name>
    <dbReference type="NCBI Taxonomy" id="988480"/>
    <lineage>
        <taxon>Eukaryota</taxon>
        <taxon>Fungi</taxon>
        <taxon>Fungi incertae sedis</taxon>
        <taxon>Cryptomycota</taxon>
        <taxon>Cryptomycota incertae sedis</taxon>
        <taxon>Rozella</taxon>
    </lineage>
</organism>
<evidence type="ECO:0000313" key="2">
    <source>
        <dbReference type="EMBL" id="EPZ37045.1"/>
    </source>
</evidence>
<dbReference type="Proteomes" id="UP000030755">
    <property type="component" value="Unassembled WGS sequence"/>
</dbReference>
<feature type="region of interest" description="Disordered" evidence="1">
    <location>
        <begin position="1"/>
        <end position="61"/>
    </location>
</feature>